<dbReference type="PANTHER" id="PTHR40516:SF1">
    <property type="entry name" value="ANTITOXIN CHPS-RELATED"/>
    <property type="match status" value="1"/>
</dbReference>
<sequence length="88" mass="10250">MLNFTLKLWGNSYALRIPSSIIQQMELNDQMEVEAEMAGKTLMLRAKPEHNPKKTLDEYLAELTPENCELSQEDIEWLNMRPKGKELI</sequence>
<protein>
    <submittedName>
        <fullName evidence="1">Uncharacterized protein</fullName>
    </submittedName>
</protein>
<reference evidence="1 2" key="1">
    <citation type="journal article" date="2019" name="bioRxiv">
        <title>Bacteria contribute to plant secondary compound degradation in a generalist herbivore system.</title>
        <authorList>
            <person name="Francoeur C.B."/>
            <person name="Khadempour L."/>
            <person name="Moreira-Soto R.D."/>
            <person name="Gotting K."/>
            <person name="Book A.J."/>
            <person name="Pinto-Tomas A.A."/>
            <person name="Keefover-Ring K."/>
            <person name="Currie C.R."/>
        </authorList>
    </citation>
    <scope>NUCLEOTIDE SEQUENCE [LARGE SCALE GENOMIC DNA]</scope>
    <source>
        <strain evidence="1">Al-1710</strain>
    </source>
</reference>
<dbReference type="InterPro" id="IPR037914">
    <property type="entry name" value="SpoVT-AbrB_sf"/>
</dbReference>
<dbReference type="Proteomes" id="UP001515780">
    <property type="component" value="Unassembled WGS sequence"/>
</dbReference>
<accession>A0ABX0RIE0</accession>
<keyword evidence="2" id="KW-1185">Reference proteome</keyword>
<dbReference type="PANTHER" id="PTHR40516">
    <property type="entry name" value="ANTITOXIN CHPS-RELATED"/>
    <property type="match status" value="1"/>
</dbReference>
<proteinExistence type="predicted"/>
<name>A0ABX0RIE0_9GAMM</name>
<dbReference type="EMBL" id="VWXC01000001">
    <property type="protein sequence ID" value="NIG17391.1"/>
    <property type="molecule type" value="Genomic_DNA"/>
</dbReference>
<evidence type="ECO:0000313" key="1">
    <source>
        <dbReference type="EMBL" id="NIG17391.1"/>
    </source>
</evidence>
<dbReference type="SUPFAM" id="SSF89447">
    <property type="entry name" value="AbrB/MazE/MraZ-like"/>
    <property type="match status" value="1"/>
</dbReference>
<dbReference type="Gene3D" id="2.10.260.10">
    <property type="match status" value="1"/>
</dbReference>
<dbReference type="InterPro" id="IPR039052">
    <property type="entry name" value="Antitox_PemI-like"/>
</dbReference>
<organism evidence="1 2">
    <name type="scientific">Candidatus Pantoea communis</name>
    <dbReference type="NCBI Taxonomy" id="2608354"/>
    <lineage>
        <taxon>Bacteria</taxon>
        <taxon>Pseudomonadati</taxon>
        <taxon>Pseudomonadota</taxon>
        <taxon>Gammaproteobacteria</taxon>
        <taxon>Enterobacterales</taxon>
        <taxon>Erwiniaceae</taxon>
        <taxon>Pantoea</taxon>
    </lineage>
</organism>
<comment type="caution">
    <text evidence="1">The sequence shown here is derived from an EMBL/GenBank/DDBJ whole genome shotgun (WGS) entry which is preliminary data.</text>
</comment>
<evidence type="ECO:0000313" key="2">
    <source>
        <dbReference type="Proteomes" id="UP001515780"/>
    </source>
</evidence>
<gene>
    <name evidence="1" type="ORF">F3J37_01690</name>
</gene>
<dbReference type="RefSeq" id="WP_166718774.1">
    <property type="nucleotide sequence ID" value="NZ_VWXC01000001.1"/>
</dbReference>